<dbReference type="PANTHER" id="PTHR11806:SF2">
    <property type="entry name" value="METHYLENETETRAHYDROFOLATE--TRNA-(URACIL-5-)-METHYLTRANSFERASE TRMFO"/>
    <property type="match status" value="1"/>
</dbReference>
<protein>
    <recommendedName>
        <fullName evidence="10">Methylenetetrahydrofolate--tRNA-(uracil-5-)-methyltransferase TrmFO</fullName>
        <ecNumber evidence="10">2.1.1.74</ecNumber>
    </recommendedName>
    <alternativeName>
        <fullName evidence="10">Folate-dependent tRNA (uracil-5-)-methyltransferase</fullName>
    </alternativeName>
    <alternativeName>
        <fullName evidence="10">Folate-dependent tRNA(M-5-U54)-methyltransferase</fullName>
    </alternativeName>
</protein>
<dbReference type="NCBIfam" id="NF003739">
    <property type="entry name" value="PRK05335.1"/>
    <property type="match status" value="1"/>
</dbReference>
<keyword evidence="9 10" id="KW-0520">NAD</keyword>
<feature type="binding site" evidence="10">
    <location>
        <begin position="9"/>
        <end position="14"/>
    </location>
    <ligand>
        <name>FAD</name>
        <dbReference type="ChEBI" id="CHEBI:57692"/>
    </ligand>
</feature>
<evidence type="ECO:0000313" key="12">
    <source>
        <dbReference type="EMBL" id="QPJ66060.1"/>
    </source>
</evidence>
<dbReference type="GO" id="GO:0030488">
    <property type="term" value="P:tRNA methylation"/>
    <property type="evidence" value="ECO:0007669"/>
    <property type="project" value="TreeGrafter"/>
</dbReference>
<evidence type="ECO:0000256" key="4">
    <source>
        <dbReference type="ARBA" id="ARBA00022630"/>
    </source>
</evidence>
<evidence type="ECO:0000256" key="1">
    <source>
        <dbReference type="ARBA" id="ARBA00001974"/>
    </source>
</evidence>
<comment type="catalytic activity">
    <reaction evidence="10">
        <text>uridine(54) in tRNA + (6R)-5,10-methylene-5,6,7,8-tetrahydrofolate + NADPH + H(+) = 5-methyluridine(54) in tRNA + (6S)-5,6,7,8-tetrahydrofolate + NADP(+)</text>
        <dbReference type="Rhea" id="RHEA:62372"/>
        <dbReference type="Rhea" id="RHEA-COMP:10167"/>
        <dbReference type="Rhea" id="RHEA-COMP:10193"/>
        <dbReference type="ChEBI" id="CHEBI:15378"/>
        <dbReference type="ChEBI" id="CHEBI:15636"/>
        <dbReference type="ChEBI" id="CHEBI:57453"/>
        <dbReference type="ChEBI" id="CHEBI:57783"/>
        <dbReference type="ChEBI" id="CHEBI:58349"/>
        <dbReference type="ChEBI" id="CHEBI:65315"/>
        <dbReference type="ChEBI" id="CHEBI:74447"/>
        <dbReference type="EC" id="2.1.1.74"/>
    </reaction>
</comment>
<evidence type="ECO:0000256" key="5">
    <source>
        <dbReference type="ARBA" id="ARBA00022679"/>
    </source>
</evidence>
<keyword evidence="4 10" id="KW-0285">Flavoprotein</keyword>
<evidence type="ECO:0000256" key="8">
    <source>
        <dbReference type="ARBA" id="ARBA00022857"/>
    </source>
</evidence>
<name>A0A7T0G448_9BACT</name>
<dbReference type="HAMAP" id="MF_01037">
    <property type="entry name" value="TrmFO"/>
    <property type="match status" value="1"/>
</dbReference>
<dbReference type="Pfam" id="PF01134">
    <property type="entry name" value="GIDA"/>
    <property type="match status" value="1"/>
</dbReference>
<keyword evidence="5 10" id="KW-0808">Transferase</keyword>
<dbReference type="Proteomes" id="UP000594464">
    <property type="component" value="Chromosome"/>
</dbReference>
<evidence type="ECO:0000256" key="9">
    <source>
        <dbReference type="ARBA" id="ARBA00023027"/>
    </source>
</evidence>
<accession>A0A7T0G448</accession>
<comment type="similarity">
    <text evidence="10">Belongs to the MnmG family. TrmFO subfamily.</text>
</comment>
<dbReference type="SUPFAM" id="SSF51905">
    <property type="entry name" value="FAD/NAD(P)-binding domain"/>
    <property type="match status" value="1"/>
</dbReference>
<evidence type="ECO:0000259" key="11">
    <source>
        <dbReference type="Pfam" id="PF01134"/>
    </source>
</evidence>
<evidence type="ECO:0000256" key="2">
    <source>
        <dbReference type="ARBA" id="ARBA00022490"/>
    </source>
</evidence>
<proteinExistence type="inferred from homology"/>
<comment type="function">
    <text evidence="10">Catalyzes the folate-dependent formation of 5-methyl-uridine at position 54 (M-5-U54) in all tRNAs.</text>
</comment>
<evidence type="ECO:0000256" key="3">
    <source>
        <dbReference type="ARBA" id="ARBA00022603"/>
    </source>
</evidence>
<keyword evidence="7 10" id="KW-0274">FAD</keyword>
<dbReference type="InterPro" id="IPR004417">
    <property type="entry name" value="TrmFO"/>
</dbReference>
<dbReference type="GO" id="GO:0050660">
    <property type="term" value="F:flavin adenine dinucleotide binding"/>
    <property type="evidence" value="ECO:0007669"/>
    <property type="project" value="UniProtKB-UniRule"/>
</dbReference>
<dbReference type="Gene3D" id="3.50.50.60">
    <property type="entry name" value="FAD/NAD(P)-binding domain"/>
    <property type="match status" value="2"/>
</dbReference>
<comment type="cofactor">
    <cofactor evidence="1 10">
        <name>FAD</name>
        <dbReference type="ChEBI" id="CHEBI:57692"/>
    </cofactor>
</comment>
<comment type="catalytic activity">
    <reaction evidence="10">
        <text>uridine(54) in tRNA + (6R)-5,10-methylene-5,6,7,8-tetrahydrofolate + NADH + H(+) = 5-methyluridine(54) in tRNA + (6S)-5,6,7,8-tetrahydrofolate + NAD(+)</text>
        <dbReference type="Rhea" id="RHEA:16873"/>
        <dbReference type="Rhea" id="RHEA-COMP:10167"/>
        <dbReference type="Rhea" id="RHEA-COMP:10193"/>
        <dbReference type="ChEBI" id="CHEBI:15378"/>
        <dbReference type="ChEBI" id="CHEBI:15636"/>
        <dbReference type="ChEBI" id="CHEBI:57453"/>
        <dbReference type="ChEBI" id="CHEBI:57540"/>
        <dbReference type="ChEBI" id="CHEBI:57945"/>
        <dbReference type="ChEBI" id="CHEBI:65315"/>
        <dbReference type="ChEBI" id="CHEBI:74447"/>
        <dbReference type="EC" id="2.1.1.74"/>
    </reaction>
</comment>
<evidence type="ECO:0000256" key="6">
    <source>
        <dbReference type="ARBA" id="ARBA00022694"/>
    </source>
</evidence>
<keyword evidence="2 10" id="KW-0963">Cytoplasm</keyword>
<dbReference type="EMBL" id="CP048620">
    <property type="protein sequence ID" value="QPJ66060.1"/>
    <property type="molecule type" value="Genomic_DNA"/>
</dbReference>
<dbReference type="GO" id="GO:0047151">
    <property type="term" value="F:tRNA (uracil(54)-C5)-methyltransferase activity, 5,10-methylenetetrahydrofolate-dependent"/>
    <property type="evidence" value="ECO:0007669"/>
    <property type="project" value="UniProtKB-UniRule"/>
</dbReference>
<evidence type="ECO:0000256" key="10">
    <source>
        <dbReference type="HAMAP-Rule" id="MF_01037"/>
    </source>
</evidence>
<dbReference type="KEGG" id="nva:G3M78_11915"/>
<keyword evidence="3 10" id="KW-0489">Methyltransferase</keyword>
<evidence type="ECO:0000256" key="7">
    <source>
        <dbReference type="ARBA" id="ARBA00022827"/>
    </source>
</evidence>
<dbReference type="AlphaFoldDB" id="A0A7T0G448"/>
<dbReference type="EC" id="2.1.1.74" evidence="10"/>
<reference evidence="13" key="1">
    <citation type="submission" date="2020-02" db="EMBL/GenBank/DDBJ databases">
        <title>Genomic and physiological characterization of two novel Nitrospinaceae genera.</title>
        <authorList>
            <person name="Mueller A.J."/>
            <person name="Jung M.-Y."/>
            <person name="Strachan C.R."/>
            <person name="Herbold C.W."/>
            <person name="Kirkegaard R.H."/>
            <person name="Daims H."/>
        </authorList>
    </citation>
    <scope>NUCLEOTIDE SEQUENCE [LARGE SCALE GENOMIC DNA]</scope>
</reference>
<dbReference type="NCBIfam" id="TIGR00137">
    <property type="entry name" value="gid_trmFO"/>
    <property type="match status" value="1"/>
</dbReference>
<feature type="domain" description="MnmG N-terminal" evidence="11">
    <location>
        <begin position="5"/>
        <end position="366"/>
    </location>
</feature>
<dbReference type="GO" id="GO:0002098">
    <property type="term" value="P:tRNA wobble uridine modification"/>
    <property type="evidence" value="ECO:0007669"/>
    <property type="project" value="TreeGrafter"/>
</dbReference>
<dbReference type="PRINTS" id="PR00411">
    <property type="entry name" value="PNDRDTASEI"/>
</dbReference>
<dbReference type="PANTHER" id="PTHR11806">
    <property type="entry name" value="GLUCOSE INHIBITED DIVISION PROTEIN A"/>
    <property type="match status" value="1"/>
</dbReference>
<sequence>MKDHLTVVGAGLAGSEAAWQAAECGIPVVLYEMRPVNPTPVHKTQFCAELVCSNSMGANQPNAAPYILKEELRRLNSLIIACADEFAVPAGAALAVDRDLFSAAITRKLENHPNITLKREEVDEIPEEGPVIIATGPLTSPRLSDSISRLIGQEYLYFYDAISPIVDASTIDYDKAFFASRYNKGDADYLNCPLNKEQYLALVQELKSSNKVPLQPFEKPIYFEGCMPVEELALRGDQTLAFGPMKPVGLPIPGTGEIAHAVVQLRHENLEGTAFNMVGFQTKLTYPEQKRVFRMIPGMENAEFFRLGAIHRNTFINAPSLLTRELDLKSKPGLYFAGQIIGVEGYVESTAMGALAALSAVKKMQNGKYQPPPGDTALGSLINYLSKQDGGKFQPMNINYGLFLVPEMKVKNKQLRNEKIAKNALASLDAWLGDYKSNIGSAA</sequence>
<organism evidence="12 13">
    <name type="scientific">Candidatus Nitrohelix vancouverensis</name>
    <dbReference type="NCBI Taxonomy" id="2705534"/>
    <lineage>
        <taxon>Bacteria</taxon>
        <taxon>Pseudomonadati</taxon>
        <taxon>Nitrospinota/Tectimicrobiota group</taxon>
        <taxon>Nitrospinota</taxon>
        <taxon>Nitrospinia</taxon>
        <taxon>Nitrospinales</taxon>
        <taxon>Nitrospinaceae</taxon>
        <taxon>Candidatus Nitrohelix</taxon>
    </lineage>
</organism>
<keyword evidence="8 10" id="KW-0521">NADP</keyword>
<keyword evidence="6 10" id="KW-0819">tRNA processing</keyword>
<dbReference type="GO" id="GO:0005829">
    <property type="term" value="C:cytosol"/>
    <property type="evidence" value="ECO:0007669"/>
    <property type="project" value="TreeGrafter"/>
</dbReference>
<gene>
    <name evidence="10" type="primary">trmFO</name>
    <name evidence="12" type="ORF">G3M78_11915</name>
</gene>
<dbReference type="InterPro" id="IPR002218">
    <property type="entry name" value="MnmG-rel"/>
</dbReference>
<dbReference type="InterPro" id="IPR040131">
    <property type="entry name" value="MnmG_N"/>
</dbReference>
<evidence type="ECO:0000313" key="13">
    <source>
        <dbReference type="Proteomes" id="UP000594464"/>
    </source>
</evidence>
<comment type="subcellular location">
    <subcellularLocation>
        <location evidence="10">Cytoplasm</location>
    </subcellularLocation>
</comment>
<dbReference type="InterPro" id="IPR036188">
    <property type="entry name" value="FAD/NAD-bd_sf"/>
</dbReference>